<reference evidence="2 3" key="1">
    <citation type="submission" date="2014-07" db="EMBL/GenBank/DDBJ databases">
        <title>Complete genome sequence of Corynebacterium atypicum DSM 44849: identifiction of the mycolic acid biosynthesis genes.</title>
        <authorList>
            <person name="Tippelt A."/>
            <person name="Mollmann S."/>
            <person name="Albersmeier A."/>
            <person name="Jaenicke S."/>
            <person name="Ruckert C."/>
            <person name="Tauch A."/>
        </authorList>
    </citation>
    <scope>NUCLEOTIDE SEQUENCE [LARGE SCALE GENOMIC DNA]</scope>
    <source>
        <strain evidence="2 3">R2070</strain>
    </source>
</reference>
<dbReference type="EMBL" id="CP008944">
    <property type="protein sequence ID" value="AIG63673.1"/>
    <property type="molecule type" value="Genomic_DNA"/>
</dbReference>
<dbReference type="InterPro" id="IPR045598">
    <property type="entry name" value="DUF6457"/>
</dbReference>
<dbReference type="Pfam" id="PF20058">
    <property type="entry name" value="DUF6457"/>
    <property type="match status" value="1"/>
</dbReference>
<organism evidence="2 3">
    <name type="scientific">Corynebacterium atypicum</name>
    <dbReference type="NCBI Taxonomy" id="191610"/>
    <lineage>
        <taxon>Bacteria</taxon>
        <taxon>Bacillati</taxon>
        <taxon>Actinomycetota</taxon>
        <taxon>Actinomycetes</taxon>
        <taxon>Mycobacteriales</taxon>
        <taxon>Corynebacteriaceae</taxon>
        <taxon>Corynebacterium</taxon>
    </lineage>
</organism>
<keyword evidence="3" id="KW-1185">Reference proteome</keyword>
<evidence type="ECO:0000313" key="2">
    <source>
        <dbReference type="EMBL" id="AIG63673.1"/>
    </source>
</evidence>
<proteinExistence type="predicted"/>
<feature type="domain" description="DUF6457" evidence="1">
    <location>
        <begin position="9"/>
        <end position="98"/>
    </location>
</feature>
<dbReference type="RefSeq" id="WP_038604438.1">
    <property type="nucleotide sequence ID" value="NZ_CP008944.1"/>
</dbReference>
<dbReference type="Proteomes" id="UP000028504">
    <property type="component" value="Chromosome"/>
</dbReference>
<protein>
    <recommendedName>
        <fullName evidence="1">DUF6457 domain-containing protein</fullName>
    </recommendedName>
</protein>
<accession>A0ABM5QLL9</accession>
<evidence type="ECO:0000259" key="1">
    <source>
        <dbReference type="Pfam" id="PF20058"/>
    </source>
</evidence>
<sequence length="104" mass="11124">MAKDPQAVHTAHKWLVEAATQLGVAPDALTPVIRDLLDLTRDVAHGPSRPAAPLTSFLVGIAAGRELSAAASPEETTELVRAKIAELQPLLHEWAQAEDSEKED</sequence>
<name>A0ABM5QLL9_9CORY</name>
<gene>
    <name evidence="2" type="ORF">CATYP_02125</name>
</gene>
<evidence type="ECO:0000313" key="3">
    <source>
        <dbReference type="Proteomes" id="UP000028504"/>
    </source>
</evidence>